<feature type="compositionally biased region" description="Polar residues" evidence="14">
    <location>
        <begin position="2444"/>
        <end position="2454"/>
    </location>
</feature>
<feature type="region of interest" description="Disordered" evidence="14">
    <location>
        <begin position="2194"/>
        <end position="2213"/>
    </location>
</feature>
<accession>A0A2T9YAA6</accession>
<dbReference type="GO" id="GO:0003677">
    <property type="term" value="F:DNA binding"/>
    <property type="evidence" value="ECO:0007669"/>
    <property type="project" value="UniProtKB-UniRule"/>
</dbReference>
<keyword evidence="4" id="KW-0547">Nucleotide-binding</keyword>
<feature type="region of interest" description="Disordered" evidence="14">
    <location>
        <begin position="798"/>
        <end position="883"/>
    </location>
</feature>
<feature type="coiled-coil region" evidence="13">
    <location>
        <begin position="1296"/>
        <end position="1328"/>
    </location>
</feature>
<dbReference type="GO" id="GO:0042393">
    <property type="term" value="F:histone binding"/>
    <property type="evidence" value="ECO:0007669"/>
    <property type="project" value="TreeGrafter"/>
</dbReference>
<dbReference type="InterPro" id="IPR020838">
    <property type="entry name" value="DBINO"/>
</dbReference>
<dbReference type="SUPFAM" id="SSF52540">
    <property type="entry name" value="P-loop containing nucleoside triphosphate hydrolases"/>
    <property type="match status" value="2"/>
</dbReference>
<evidence type="ECO:0000259" key="17">
    <source>
        <dbReference type="PROSITE" id="PS51413"/>
    </source>
</evidence>
<dbReference type="InterPro" id="IPR027417">
    <property type="entry name" value="P-loop_NTPase"/>
</dbReference>
<dbReference type="GO" id="GO:0006338">
    <property type="term" value="P:chromatin remodeling"/>
    <property type="evidence" value="ECO:0007669"/>
    <property type="project" value="UniProtKB-UniRule"/>
</dbReference>
<dbReference type="Pfam" id="PF13892">
    <property type="entry name" value="DBINO"/>
    <property type="match status" value="1"/>
</dbReference>
<dbReference type="PROSITE" id="PS51192">
    <property type="entry name" value="HELICASE_ATP_BIND_1"/>
    <property type="match status" value="1"/>
</dbReference>
<dbReference type="GO" id="GO:0031011">
    <property type="term" value="C:Ino80 complex"/>
    <property type="evidence" value="ECO:0007669"/>
    <property type="project" value="UniProtKB-UniRule"/>
</dbReference>
<dbReference type="InterPro" id="IPR050520">
    <property type="entry name" value="INO80/SWR1_helicase"/>
</dbReference>
<dbReference type="PROSITE" id="PS51194">
    <property type="entry name" value="HELICASE_CTER"/>
    <property type="match status" value="1"/>
</dbReference>
<dbReference type="OrthoDB" id="448448at2759"/>
<keyword evidence="9" id="KW-0010">Activator</keyword>
<feature type="compositionally biased region" description="Low complexity" evidence="14">
    <location>
        <begin position="396"/>
        <end position="411"/>
    </location>
</feature>
<dbReference type="Gene3D" id="3.40.50.300">
    <property type="entry name" value="P-loop containing nucleotide triphosphate hydrolases"/>
    <property type="match status" value="1"/>
</dbReference>
<feature type="compositionally biased region" description="Basic and acidic residues" evidence="14">
    <location>
        <begin position="414"/>
        <end position="423"/>
    </location>
</feature>
<feature type="region of interest" description="Disordered" evidence="14">
    <location>
        <begin position="2239"/>
        <end position="2267"/>
    </location>
</feature>
<feature type="compositionally biased region" description="Polar residues" evidence="14">
    <location>
        <begin position="455"/>
        <end position="475"/>
    </location>
</feature>
<dbReference type="Pfam" id="PF00271">
    <property type="entry name" value="Helicase_C"/>
    <property type="match status" value="1"/>
</dbReference>
<feature type="region of interest" description="Disordered" evidence="14">
    <location>
        <begin position="638"/>
        <end position="703"/>
    </location>
</feature>
<dbReference type="InterPro" id="IPR000330">
    <property type="entry name" value="SNF2_N"/>
</dbReference>
<dbReference type="PROSITE" id="PS51413">
    <property type="entry name" value="DBINO"/>
    <property type="match status" value="1"/>
</dbReference>
<dbReference type="PANTHER" id="PTHR45685:SF2">
    <property type="entry name" value="CHROMATIN-REMODELING ATPASE INO80"/>
    <property type="match status" value="1"/>
</dbReference>
<evidence type="ECO:0000256" key="11">
    <source>
        <dbReference type="ARBA" id="ARBA00023242"/>
    </source>
</evidence>
<dbReference type="GO" id="GO:0005524">
    <property type="term" value="F:ATP binding"/>
    <property type="evidence" value="ECO:0007669"/>
    <property type="project" value="UniProtKB-UniRule"/>
</dbReference>
<feature type="compositionally biased region" description="Basic and acidic residues" evidence="14">
    <location>
        <begin position="20"/>
        <end position="41"/>
    </location>
</feature>
<feature type="region of interest" description="Disordered" evidence="14">
    <location>
        <begin position="291"/>
        <end position="327"/>
    </location>
</feature>
<feature type="compositionally biased region" description="Basic and acidic residues" evidence="14">
    <location>
        <begin position="674"/>
        <end position="683"/>
    </location>
</feature>
<evidence type="ECO:0000256" key="1">
    <source>
        <dbReference type="ARBA" id="ARBA00004123"/>
    </source>
</evidence>
<feature type="domain" description="Helicase ATP-binding" evidence="15">
    <location>
        <begin position="1456"/>
        <end position="1628"/>
    </location>
</feature>
<dbReference type="EC" id="3.6.4.-" evidence="12"/>
<dbReference type="Pfam" id="PF00176">
    <property type="entry name" value="SNF2-rel_dom"/>
    <property type="match status" value="1"/>
</dbReference>
<keyword evidence="8 12" id="KW-0238">DNA-binding</keyword>
<keyword evidence="13" id="KW-0175">Coiled coil</keyword>
<keyword evidence="10 12" id="KW-0234">DNA repair</keyword>
<evidence type="ECO:0000313" key="19">
    <source>
        <dbReference type="Proteomes" id="UP000245699"/>
    </source>
</evidence>
<dbReference type="InterPro" id="IPR038718">
    <property type="entry name" value="SNF2-like_sf"/>
</dbReference>
<sequence length="2528" mass="290756">MNRDYSSGYPDDGSSNYYNSREKSYNHSYDTSRDHTHDPEHTNSIPHNNRFEYKDTRTFEHDSSNVHYQHNSGRINQPELLENNADWRTRVYSNKESDHRDSTRSSQTNYNQLHRFSSAARPYTRDEHLNFSHNYDETDPIYNSESEQRIKNVRKNFEFDSSARSYPHHLPYEEFRTIPPIKSPSQGPSHKVDYGISPNSYTQIPEYKPQITNSVDFYKEGHDFNPRNRMDPIASSMYRSGGYPQGPDYQSPIIGYQSNPNREYSSASIGYGHTDHDYERVNSAYVENRVLNRNRDHTSPSTYTTPENPYFRTPSARDRDDRSYFKTPAIYPEINTERVSNYGNVSHPDYYEQNSSKSIEKDNRASYPDLKRNTSEKYSHENSQKNYTSLTRGYGSDMNSDSSLSKSDINDPSNIRKDREWHRRSNKSQPENSSYAHEIASPDKTSSHLRGHIDTISNIASNTTFSPRSQSNSNKRGPLLGHFEQPASSRSADYEKYYDNPTSQIKRGTEIHHLEEAAIGLLGMNNNQNKSLKKQGVISRVSISNLLAENNRNTTYQNEINQTQLETVDEATGTDFSYNRGSFDDAYTHPSLRSSTSNLKTQHSGHEYHNNNGIYHTDTYDTTDGGVGHYHETGKLFSPYKHSDREPNQHFKNNNQYPRMYTRSPKMSINTNRFDTDRNDNHSIPEASQQHTKRKPEHSRDYPYTEVNDIGAKRYKIDHNNIRESSKATLLKDNQDLPEKRYAIQSIKLQHSQIPSISSIGYNRAYISEEINNAVNDRNTNPEQHDWKTEKLYKGATFTPQKPSIKGSKNKPENLNFKTGSLNISHGIKNSHNDYQNQDDYDLSKGSTERRHQNNYSDTIKSFGIHTTRNHRNQETENLSDSSVLDKNASLESYKKYLHVRARLAIMTYERKSRRKRKSYNAKFMEKFKKRIPKRILDSNSLFSTKRSDFNVFRGFDSDESSEFMDTNNKSNRNKGFYPRDAYHISEKRDVPDTKLVNTSRNYMDHHINNSDSNEDYIYAKLMDKFRNGNNHDFQTPSFKQHLLGSGFVSSFNHSSDESQSEKFFSKKDYFSHSLSERNKNKGNRDSPNMNKHENAHYSGRNSKSSNITLRFGHLQRQIRENIEAINSRKSKRSNGYPNFDGYGSGSSADSNFDSNVVPEDYFDKGSEFSSNVGSQVDLTKYRHQALGNYHHKSALSGREHDHTKKTDLEIWKEKFKVAVCDEIPKVYKQFHSCINGRQYNLRRVALLCQRECRRVYGPVTLRGGPLNTLGDNRAPKEVMIKARRSIRETLFFWKRHEKEEREARKRAEKEALEKIKLEEEAREATRQSRKLNFLITQTELYSHFVGEKIKGEVKSEDKSHMNDKEALEELDFYNATDETIKEHATRGAQMALALQQEKTKEFDIVRSDNIEVSNAVDAMNFQEPSTLGGSGETPQPRMLMCQLKEYQLKGLHWLASLYEQGINGILADEMGLGKTVQSISLMAYLAETHGIWGPFMVVAPASTLHNWQQEIARFAPELKILPYWGTQKDRKILRKSFWNVKQLGRRESSFHILVTSYQLVITDEPVLNRVKWQYMVLDEAQAIKSSTSARWKTLLQFRCRNRLLLTGTPIQNSMQELWALLHFIMPSLFDSHEEFSEWFSRDIEAHAENNSSLNSHQLKRLHMILKPFMLRRIKKHVQHELGEKVEHFVYCGLTHRQAQMYSGLMRKISITDLLTRLQSSSGIGGDTDENLMNLVMQFRKVCNHPELFERAEVESPFAFSNASVSALNRPGSQLLYTPTKSLISFSIPKLLVDMQTSLESKYSLLSRPNPHVVSNLDNAIGLQSFSLWLPHKVFDYNDKNNTFLALLRLCGRSMPLIFNTLLRNEMGFSNWLDEVERYNNRCCDIKSYLTLCETTNENIVENKLSWNQSGLGFVYYTSKIMGIKHDLFKNLGLLLSISKDEYFYNSSQDITPAYKNTVVALPPNLVCSENSFYNKMDSLLLNHPLRMRIQPSIMNFYINDITKPKLFVNPTPKVNSIDFTKPFLKQGRSSIWTPSVDKLIRYSGKMAVLDPLLTKLKADGHRVLIYFQMTKMIDLMEEYLAYRQHTYLRLDGSSKISDRRNMVMDWQTRPEIFIFLLSTRAGGLGINLTAADTVIFYDSDWNPTVDQQAMDRAHRLGQTKQVTVYRLITQGTIEERILERARQKDHIHKIVIAGGDTNSSSNPLQNGTGQNDEQLVNIEGEDYGKEDLNVDDKEDIEANDENAENSDSTDLKASNKPQKKLGRPMKQDKLIKTIGSTIKPNNFESEYDGAFSSTMMDLKPNDIVSLLLDEASGNDDKLWTEKLQKARNQNSMTIEYFSGLPQSYNSNTPDVIEDQHVFSGIPTPRGVPVGGDNLNMASMKTVASNTMTPAKLSGSADHLFDGYFASLELQNQINKMKSNGKGVKRQRGKQTRQTSKAKKSFKQKTPTGDSVQKTPAEEPPQQPQTTNNEMEKDIKENLVDNLENPSQPGIENSPQVLGNDGDKSLKSSVTTMAASDKTESVLDSNSK</sequence>
<comment type="function">
    <text evidence="12">ATPase component of the INO80 complex which remodels chromatin by shifting nucleosomes and is involved in DNA repair.</text>
</comment>
<feature type="compositionally biased region" description="Basic residues" evidence="14">
    <location>
        <begin position="2423"/>
        <end position="2443"/>
    </location>
</feature>
<keyword evidence="6 12" id="KW-0378">Hydrolase</keyword>
<dbReference type="CDD" id="cd18793">
    <property type="entry name" value="SF2_C_SNF"/>
    <property type="match status" value="1"/>
</dbReference>
<feature type="compositionally biased region" description="Basic and acidic residues" evidence="14">
    <location>
        <begin position="358"/>
        <end position="383"/>
    </location>
</feature>
<dbReference type="InterPro" id="IPR001650">
    <property type="entry name" value="Helicase_C-like"/>
</dbReference>
<comment type="domain">
    <text evidence="12">The DBINO region is involved in binding to DNA.</text>
</comment>
<dbReference type="STRING" id="61424.A0A2T9YAA6"/>
<evidence type="ECO:0000256" key="13">
    <source>
        <dbReference type="SAM" id="Coils"/>
    </source>
</evidence>
<evidence type="ECO:0000256" key="3">
    <source>
        <dbReference type="ARBA" id="ARBA00019805"/>
    </source>
</evidence>
<comment type="catalytic activity">
    <reaction evidence="12">
        <text>ATP + H2O = ADP + phosphate + H(+)</text>
        <dbReference type="Rhea" id="RHEA:13065"/>
        <dbReference type="ChEBI" id="CHEBI:15377"/>
        <dbReference type="ChEBI" id="CHEBI:15378"/>
        <dbReference type="ChEBI" id="CHEBI:30616"/>
        <dbReference type="ChEBI" id="CHEBI:43474"/>
        <dbReference type="ChEBI" id="CHEBI:456216"/>
    </reaction>
</comment>
<feature type="compositionally biased region" description="Basic and acidic residues" evidence="14">
    <location>
        <begin position="2470"/>
        <end position="2479"/>
    </location>
</feature>
<dbReference type="Gene3D" id="3.40.50.10810">
    <property type="entry name" value="Tandem AAA-ATPase domain"/>
    <property type="match status" value="1"/>
</dbReference>
<evidence type="ECO:0000256" key="7">
    <source>
        <dbReference type="ARBA" id="ARBA00022840"/>
    </source>
</evidence>
<feature type="region of interest" description="Disordered" evidence="14">
    <location>
        <begin position="1"/>
        <end position="50"/>
    </location>
</feature>
<comment type="caution">
    <text evidence="18">The sequence shown here is derived from an EMBL/GenBank/DDBJ whole genome shotgun (WGS) entry which is preliminary data.</text>
</comment>
<comment type="subunit">
    <text evidence="12">Component of the INO80 chromatin-remodeling complex.</text>
</comment>
<evidence type="ECO:0000256" key="12">
    <source>
        <dbReference type="RuleBase" id="RU368001"/>
    </source>
</evidence>
<feature type="compositionally biased region" description="Polar residues" evidence="14">
    <location>
        <begin position="2484"/>
        <end position="2497"/>
    </location>
</feature>
<feature type="region of interest" description="Disordered" evidence="14">
    <location>
        <begin position="593"/>
        <end position="612"/>
    </location>
</feature>
<feature type="domain" description="DBINO" evidence="17">
    <location>
        <begin position="1227"/>
        <end position="1352"/>
    </location>
</feature>
<keyword evidence="7 12" id="KW-0067">ATP-binding</keyword>
<evidence type="ECO:0000256" key="9">
    <source>
        <dbReference type="ARBA" id="ARBA00023159"/>
    </source>
</evidence>
<keyword evidence="11" id="KW-0539">Nucleus</keyword>
<dbReference type="Proteomes" id="UP000245699">
    <property type="component" value="Unassembled WGS sequence"/>
</dbReference>
<feature type="region of interest" description="Disordered" evidence="14">
    <location>
        <begin position="340"/>
        <end position="494"/>
    </location>
</feature>
<name>A0A2T9YAA6_9FUNG</name>
<feature type="region of interest" description="Disordered" evidence="14">
    <location>
        <begin position="93"/>
        <end position="125"/>
    </location>
</feature>
<evidence type="ECO:0000259" key="15">
    <source>
        <dbReference type="PROSITE" id="PS51192"/>
    </source>
</evidence>
<feature type="region of interest" description="Disordered" evidence="14">
    <location>
        <begin position="1075"/>
        <end position="1107"/>
    </location>
</feature>
<proteinExistence type="inferred from homology"/>
<reference evidence="18 19" key="1">
    <citation type="journal article" date="2018" name="MBio">
        <title>Comparative Genomics Reveals the Core Gene Toolbox for the Fungus-Insect Symbiosis.</title>
        <authorList>
            <person name="Wang Y."/>
            <person name="Stata M."/>
            <person name="Wang W."/>
            <person name="Stajich J.E."/>
            <person name="White M.M."/>
            <person name="Moncalvo J.M."/>
        </authorList>
    </citation>
    <scope>NUCLEOTIDE SEQUENCE [LARGE SCALE GENOMIC DNA]</scope>
    <source>
        <strain evidence="18 19">AUS-77-4</strain>
    </source>
</reference>
<feature type="compositionally biased region" description="Low complexity" evidence="14">
    <location>
        <begin position="1"/>
        <end position="18"/>
    </location>
</feature>
<dbReference type="InterPro" id="IPR049730">
    <property type="entry name" value="SNF2/RAD54-like_C"/>
</dbReference>
<feature type="compositionally biased region" description="Polar residues" evidence="14">
    <location>
        <begin position="104"/>
        <end position="115"/>
    </location>
</feature>
<keyword evidence="19" id="KW-1185">Reference proteome</keyword>
<protein>
    <recommendedName>
        <fullName evidence="3 12">Chromatin-remodeling ATPase INO80</fullName>
        <ecNumber evidence="12">3.6.4.-</ecNumber>
    </recommendedName>
</protein>
<dbReference type="GO" id="GO:0016887">
    <property type="term" value="F:ATP hydrolysis activity"/>
    <property type="evidence" value="ECO:0007669"/>
    <property type="project" value="TreeGrafter"/>
</dbReference>
<dbReference type="PANTHER" id="PTHR45685">
    <property type="entry name" value="HELICASE SRCAP-RELATED"/>
    <property type="match status" value="1"/>
</dbReference>
<dbReference type="SMART" id="SM00490">
    <property type="entry name" value="HELICc"/>
    <property type="match status" value="1"/>
</dbReference>
<evidence type="ECO:0000256" key="8">
    <source>
        <dbReference type="ARBA" id="ARBA00023125"/>
    </source>
</evidence>
<feature type="domain" description="Helicase C-terminal" evidence="16">
    <location>
        <begin position="2049"/>
        <end position="2206"/>
    </location>
</feature>
<evidence type="ECO:0000259" key="16">
    <source>
        <dbReference type="PROSITE" id="PS51194"/>
    </source>
</evidence>
<evidence type="ECO:0000313" key="18">
    <source>
        <dbReference type="EMBL" id="PVU89245.1"/>
    </source>
</evidence>
<feature type="compositionally biased region" description="Basic and acidic residues" evidence="14">
    <location>
        <begin position="2517"/>
        <end position="2528"/>
    </location>
</feature>
<feature type="compositionally biased region" description="Polar residues" evidence="14">
    <location>
        <begin position="816"/>
        <end position="838"/>
    </location>
</feature>
<dbReference type="EMBL" id="MBFT01000563">
    <property type="protein sequence ID" value="PVU89245.1"/>
    <property type="molecule type" value="Genomic_DNA"/>
</dbReference>
<gene>
    <name evidence="18" type="ORF">BB559_005172</name>
</gene>
<dbReference type="FunFam" id="3.40.50.10810:FF:000006">
    <property type="entry name" value="Putative DNA helicase INO80"/>
    <property type="match status" value="1"/>
</dbReference>
<evidence type="ECO:0000256" key="10">
    <source>
        <dbReference type="ARBA" id="ARBA00023204"/>
    </source>
</evidence>
<organism evidence="18 19">
    <name type="scientific">Furculomyces boomerangus</name>
    <dbReference type="NCBI Taxonomy" id="61424"/>
    <lineage>
        <taxon>Eukaryota</taxon>
        <taxon>Fungi</taxon>
        <taxon>Fungi incertae sedis</taxon>
        <taxon>Zoopagomycota</taxon>
        <taxon>Kickxellomycotina</taxon>
        <taxon>Harpellomycetes</taxon>
        <taxon>Harpellales</taxon>
        <taxon>Harpellaceae</taxon>
        <taxon>Furculomyces</taxon>
    </lineage>
</organism>
<evidence type="ECO:0000256" key="5">
    <source>
        <dbReference type="ARBA" id="ARBA00022763"/>
    </source>
</evidence>
<dbReference type="GO" id="GO:0006281">
    <property type="term" value="P:DNA repair"/>
    <property type="evidence" value="ECO:0007669"/>
    <property type="project" value="UniProtKB-UniRule"/>
</dbReference>
<feature type="compositionally biased region" description="Basic and acidic residues" evidence="14">
    <location>
        <begin position="1075"/>
        <end position="1096"/>
    </location>
</feature>
<evidence type="ECO:0000256" key="4">
    <source>
        <dbReference type="ARBA" id="ARBA00022741"/>
    </source>
</evidence>
<dbReference type="SMART" id="SM00487">
    <property type="entry name" value="DEXDc"/>
    <property type="match status" value="1"/>
</dbReference>
<evidence type="ECO:0000256" key="2">
    <source>
        <dbReference type="ARBA" id="ARBA00007025"/>
    </source>
</evidence>
<evidence type="ECO:0000256" key="14">
    <source>
        <dbReference type="SAM" id="MobiDB-lite"/>
    </source>
</evidence>
<comment type="similarity">
    <text evidence="2 12">Belongs to the SNF2/RAD54 helicase family.</text>
</comment>
<feature type="compositionally biased region" description="Basic and acidic residues" evidence="14">
    <location>
        <begin position="315"/>
        <end position="324"/>
    </location>
</feature>
<comment type="subcellular location">
    <subcellularLocation>
        <location evidence="1 12">Nucleus</location>
    </subcellularLocation>
</comment>
<keyword evidence="5 12" id="KW-0227">DNA damage</keyword>
<feature type="compositionally biased region" description="Polar residues" evidence="14">
    <location>
        <begin position="2197"/>
        <end position="2213"/>
    </location>
</feature>
<feature type="compositionally biased region" description="Polar residues" evidence="14">
    <location>
        <begin position="593"/>
        <end position="602"/>
    </location>
</feature>
<feature type="region of interest" description="Disordered" evidence="14">
    <location>
        <begin position="2417"/>
        <end position="2528"/>
    </location>
</feature>
<feature type="compositionally biased region" description="Basic and acidic residues" evidence="14">
    <location>
        <begin position="93"/>
        <end position="103"/>
    </location>
</feature>
<dbReference type="InterPro" id="IPR014001">
    <property type="entry name" value="Helicase_ATP-bd"/>
</dbReference>
<evidence type="ECO:0000256" key="6">
    <source>
        <dbReference type="ARBA" id="ARBA00022801"/>
    </source>
</evidence>